<evidence type="ECO:0000313" key="3">
    <source>
        <dbReference type="Proteomes" id="UP000054092"/>
    </source>
</evidence>
<name>A0A101HLN9_9BACT</name>
<reference evidence="3" key="1">
    <citation type="journal article" date="2015" name="MBio">
        <title>Genome-Resolved Metagenomic Analysis Reveals Roles for Candidate Phyla and Other Microbial Community Members in Biogeochemical Transformations in Oil Reservoirs.</title>
        <authorList>
            <person name="Hu P."/>
            <person name="Tom L."/>
            <person name="Singh A."/>
            <person name="Thomas B.C."/>
            <person name="Baker B.J."/>
            <person name="Piceno Y.M."/>
            <person name="Andersen G.L."/>
            <person name="Banfield J.F."/>
        </authorList>
    </citation>
    <scope>NUCLEOTIDE SEQUENCE [LARGE SCALE GENOMIC DNA]</scope>
</reference>
<protein>
    <recommendedName>
        <fullName evidence="1">GIY-YIG domain-containing protein</fullName>
    </recommendedName>
</protein>
<accession>A0A101HLN9</accession>
<dbReference type="AlphaFoldDB" id="A0A101HLN9"/>
<dbReference type="Pfam" id="PF01986">
    <property type="entry name" value="DUF123"/>
    <property type="match status" value="1"/>
</dbReference>
<dbReference type="PATRIC" id="fig|1184387.3.peg.1976"/>
<comment type="caution">
    <text evidence="2">The sequence shown here is derived from an EMBL/GenBank/DDBJ whole genome shotgun (WGS) entry which is preliminary data.</text>
</comment>
<dbReference type="EMBL" id="LGGP01000298">
    <property type="protein sequence ID" value="KUK79096.1"/>
    <property type="molecule type" value="Genomic_DNA"/>
</dbReference>
<evidence type="ECO:0000313" key="2">
    <source>
        <dbReference type="EMBL" id="KUK79096.1"/>
    </source>
</evidence>
<proteinExistence type="predicted"/>
<gene>
    <name evidence="2" type="ORF">XD94_1495</name>
</gene>
<dbReference type="CDD" id="cd10441">
    <property type="entry name" value="GIY-YIG_COG1833"/>
    <property type="match status" value="1"/>
</dbReference>
<dbReference type="PANTHER" id="PTHR37460">
    <property type="entry name" value="ENDONUCLEASE III"/>
    <property type="match status" value="1"/>
</dbReference>
<dbReference type="PANTHER" id="PTHR37460:SF1">
    <property type="entry name" value="ENDONUCLEASE III"/>
    <property type="match status" value="1"/>
</dbReference>
<dbReference type="InterPro" id="IPR002837">
    <property type="entry name" value="DUF123"/>
</dbReference>
<evidence type="ECO:0000259" key="1">
    <source>
        <dbReference type="SMART" id="SM00465"/>
    </source>
</evidence>
<dbReference type="SMART" id="SM00465">
    <property type="entry name" value="GIYc"/>
    <property type="match status" value="1"/>
</dbReference>
<feature type="domain" description="GIY-YIG" evidence="1">
    <location>
        <begin position="21"/>
        <end position="116"/>
    </location>
</feature>
<organism evidence="2 3">
    <name type="scientific">Mesotoga prima</name>
    <dbReference type="NCBI Taxonomy" id="1184387"/>
    <lineage>
        <taxon>Bacteria</taxon>
        <taxon>Thermotogati</taxon>
        <taxon>Thermotogota</taxon>
        <taxon>Thermotogae</taxon>
        <taxon>Kosmotogales</taxon>
        <taxon>Kosmotogaceae</taxon>
        <taxon>Mesotoga</taxon>
    </lineage>
</organism>
<dbReference type="InterPro" id="IPR000305">
    <property type="entry name" value="GIY-YIG_endonuc"/>
</dbReference>
<dbReference type="Proteomes" id="UP000054092">
    <property type="component" value="Unassembled WGS sequence"/>
</dbReference>
<sequence>MYQNKGSYLILLFLKEPEEISSRGKAWSLETGYYLYVGSAMKSLSERVKRHLVERKKRHWHIDFLREKAEVVAVLLLPSEHRREEQLSRFVSNYGKQVPGFGATDCKTDSNLYKLESEGVERVFSSIVLIWRDNCDSVFE</sequence>